<dbReference type="AlphaFoldDB" id="A0A9N7TPA7"/>
<organism evidence="1 2">
    <name type="scientific">Pleuronectes platessa</name>
    <name type="common">European plaice</name>
    <dbReference type="NCBI Taxonomy" id="8262"/>
    <lineage>
        <taxon>Eukaryota</taxon>
        <taxon>Metazoa</taxon>
        <taxon>Chordata</taxon>
        <taxon>Craniata</taxon>
        <taxon>Vertebrata</taxon>
        <taxon>Euteleostomi</taxon>
        <taxon>Actinopterygii</taxon>
        <taxon>Neopterygii</taxon>
        <taxon>Teleostei</taxon>
        <taxon>Neoteleostei</taxon>
        <taxon>Acanthomorphata</taxon>
        <taxon>Carangaria</taxon>
        <taxon>Pleuronectiformes</taxon>
        <taxon>Pleuronectoidei</taxon>
        <taxon>Pleuronectidae</taxon>
        <taxon>Pleuronectes</taxon>
    </lineage>
</organism>
<evidence type="ECO:0000313" key="1">
    <source>
        <dbReference type="EMBL" id="CAB1415748.1"/>
    </source>
</evidence>
<accession>A0A9N7TPA7</accession>
<comment type="caution">
    <text evidence="1">The sequence shown here is derived from an EMBL/GenBank/DDBJ whole genome shotgun (WGS) entry which is preliminary data.</text>
</comment>
<proteinExistence type="predicted"/>
<name>A0A9N7TPA7_PLEPL</name>
<sequence length="90" mass="9081">MSAVCSALDARVKCQGWSPRSGALGPGEGLEPGCLTGIGLLVGLLGRAHSSSRYISTSAAAATGAKKCGTIIYRTAPLPDLLTSVLHLSL</sequence>
<dbReference type="EMBL" id="CADEAL010000172">
    <property type="protein sequence ID" value="CAB1415748.1"/>
    <property type="molecule type" value="Genomic_DNA"/>
</dbReference>
<keyword evidence="2" id="KW-1185">Reference proteome</keyword>
<gene>
    <name evidence="1" type="ORF">PLEPLA_LOCUS3466</name>
</gene>
<reference evidence="1" key="1">
    <citation type="submission" date="2020-03" db="EMBL/GenBank/DDBJ databases">
        <authorList>
            <person name="Weist P."/>
        </authorList>
    </citation>
    <scope>NUCLEOTIDE SEQUENCE</scope>
</reference>
<protein>
    <submittedName>
        <fullName evidence="1">Uncharacterized protein</fullName>
    </submittedName>
</protein>
<dbReference type="Proteomes" id="UP001153269">
    <property type="component" value="Unassembled WGS sequence"/>
</dbReference>
<evidence type="ECO:0000313" key="2">
    <source>
        <dbReference type="Proteomes" id="UP001153269"/>
    </source>
</evidence>